<dbReference type="OrthoDB" id="6105729at2759"/>
<evidence type="ECO:0000256" key="1">
    <source>
        <dbReference type="ARBA" id="ARBA00022723"/>
    </source>
</evidence>
<dbReference type="KEGG" id="pbar:105424983"/>
<reference evidence="8" key="1">
    <citation type="submission" date="2025-08" db="UniProtKB">
        <authorList>
            <consortium name="RefSeq"/>
        </authorList>
    </citation>
    <scope>IDENTIFICATION</scope>
</reference>
<evidence type="ECO:0000256" key="5">
    <source>
        <dbReference type="SAM" id="Coils"/>
    </source>
</evidence>
<dbReference type="Pfam" id="PF18112">
    <property type="entry name" value="Zn-C2H2_12"/>
    <property type="match status" value="1"/>
</dbReference>
<evidence type="ECO:0000256" key="2">
    <source>
        <dbReference type="ARBA" id="ARBA00022771"/>
    </source>
</evidence>
<proteinExistence type="predicted"/>
<dbReference type="CTD" id="43700"/>
<dbReference type="AlphaFoldDB" id="A0A6I9VZ74"/>
<evidence type="ECO:0000256" key="3">
    <source>
        <dbReference type="ARBA" id="ARBA00022833"/>
    </source>
</evidence>
<protein>
    <submittedName>
        <fullName evidence="8">Protein spindle-F</fullName>
    </submittedName>
</protein>
<keyword evidence="1" id="KW-0479">Metal-binding</keyword>
<sequence length="357" mass="40940">MSRTMNDIESPENDIFGSYCALLVAFRTMKERCQQLQTRLAAVEKENMCLRLECGRDMSTAIVKDKSDRSAVQTLQEKIEELTKQKSQLSHHVFMVAAENRQLWSRLTRLTKTNKSLGSQLTKISDTLKQHHVTQPADIISYNFRDTSNMDRQDANKTYLLTTHGEREQSLEEISLRLINSIMLEKSDLEQQYAEMVELHNSSELNLQNVGFTYPEDSDIDSLEQLKQHEIRLSQTKDALLGQQTRLKRALQNLKKIRNGVCNNCREKANKKMCQTGTQFDSDDSFKEHGATQTSLMTPNISMEKCPNLNDNLDADINTCPLCGIVYGKSISFEEFHQHVLTHITNEVSTEDFELVH</sequence>
<organism evidence="7 8">
    <name type="scientific">Pogonomyrmex barbatus</name>
    <name type="common">red harvester ant</name>
    <dbReference type="NCBI Taxonomy" id="144034"/>
    <lineage>
        <taxon>Eukaryota</taxon>
        <taxon>Metazoa</taxon>
        <taxon>Ecdysozoa</taxon>
        <taxon>Arthropoda</taxon>
        <taxon>Hexapoda</taxon>
        <taxon>Insecta</taxon>
        <taxon>Pterygota</taxon>
        <taxon>Neoptera</taxon>
        <taxon>Endopterygota</taxon>
        <taxon>Hymenoptera</taxon>
        <taxon>Apocrita</taxon>
        <taxon>Aculeata</taxon>
        <taxon>Formicoidea</taxon>
        <taxon>Formicidae</taxon>
        <taxon>Myrmicinae</taxon>
        <taxon>Pogonomyrmex</taxon>
    </lineage>
</organism>
<keyword evidence="4 5" id="KW-0175">Coiled coil</keyword>
<evidence type="ECO:0000259" key="6">
    <source>
        <dbReference type="Pfam" id="PF18112"/>
    </source>
</evidence>
<gene>
    <name evidence="8" type="primary">LOC105424983</name>
</gene>
<evidence type="ECO:0000313" key="8">
    <source>
        <dbReference type="RefSeq" id="XP_011633788.1"/>
    </source>
</evidence>
<accession>A0A6I9VZ74</accession>
<feature type="coiled-coil region" evidence="5">
    <location>
        <begin position="26"/>
        <end position="92"/>
    </location>
</feature>
<dbReference type="GeneID" id="105424983"/>
<keyword evidence="3" id="KW-0862">Zinc</keyword>
<evidence type="ECO:0000256" key="4">
    <source>
        <dbReference type="ARBA" id="ARBA00023054"/>
    </source>
</evidence>
<dbReference type="CDD" id="cd21965">
    <property type="entry name" value="Zn-C2H2_CALCOCO1_TAX1BP1_like"/>
    <property type="match status" value="1"/>
</dbReference>
<dbReference type="RefSeq" id="XP_011633788.1">
    <property type="nucleotide sequence ID" value="XM_011635486.2"/>
</dbReference>
<evidence type="ECO:0000313" key="7">
    <source>
        <dbReference type="Proteomes" id="UP000504615"/>
    </source>
</evidence>
<keyword evidence="7" id="KW-1185">Reference proteome</keyword>
<dbReference type="GO" id="GO:0008270">
    <property type="term" value="F:zinc ion binding"/>
    <property type="evidence" value="ECO:0007669"/>
    <property type="project" value="UniProtKB-KW"/>
</dbReference>
<keyword evidence="2" id="KW-0863">Zinc-finger</keyword>
<dbReference type="Proteomes" id="UP000504615">
    <property type="component" value="Unplaced"/>
</dbReference>
<feature type="domain" description="UBZ1-type" evidence="6">
    <location>
        <begin position="319"/>
        <end position="343"/>
    </location>
</feature>
<dbReference type="InterPro" id="IPR041641">
    <property type="entry name" value="CALCOCO1/2_Zn_UBZ1"/>
</dbReference>
<name>A0A6I9VZ74_9HYME</name>